<feature type="compositionally biased region" description="Polar residues" evidence="3">
    <location>
        <begin position="102"/>
        <end position="116"/>
    </location>
</feature>
<accession>A0A1D8PEI7</accession>
<dbReference type="InterPro" id="IPR001138">
    <property type="entry name" value="Zn2Cys6_DnaBD"/>
</dbReference>
<proteinExistence type="predicted"/>
<dbReference type="InterPro" id="IPR021858">
    <property type="entry name" value="Fun_TF"/>
</dbReference>
<organism evidence="6 7">
    <name type="scientific">Candida albicans (strain SC5314 / ATCC MYA-2876)</name>
    <name type="common">Yeast</name>
    <dbReference type="NCBI Taxonomy" id="237561"/>
    <lineage>
        <taxon>Eukaryota</taxon>
        <taxon>Fungi</taxon>
        <taxon>Dikarya</taxon>
        <taxon>Ascomycota</taxon>
        <taxon>Saccharomycotina</taxon>
        <taxon>Pichiomycetes</taxon>
        <taxon>Debaryomycetaceae</taxon>
        <taxon>Candida/Lodderomyces clade</taxon>
        <taxon>Candida</taxon>
    </lineage>
</organism>
<feature type="compositionally biased region" description="Low complexity" evidence="3">
    <location>
        <begin position="323"/>
        <end position="336"/>
    </location>
</feature>
<feature type="compositionally biased region" description="Low complexity" evidence="3">
    <location>
        <begin position="181"/>
        <end position="197"/>
    </location>
</feature>
<keyword evidence="7" id="KW-1185">Reference proteome</keyword>
<evidence type="ECO:0000313" key="7">
    <source>
        <dbReference type="Proteomes" id="UP000000559"/>
    </source>
</evidence>
<dbReference type="VEuPathDB" id="FungiDB:C1_09180W_A"/>
<dbReference type="Pfam" id="PF11951">
    <property type="entry name" value="Fungal_trans_2"/>
    <property type="match status" value="1"/>
</dbReference>
<dbReference type="PROSITE" id="PS00463">
    <property type="entry name" value="ZN2_CY6_FUNGAL_1"/>
    <property type="match status" value="1"/>
</dbReference>
<feature type="compositionally biased region" description="Polar residues" evidence="3">
    <location>
        <begin position="296"/>
        <end position="322"/>
    </location>
</feature>
<dbReference type="RefSeq" id="XP_723462.2">
    <property type="nucleotide sequence ID" value="XM_718369.2"/>
</dbReference>
<feature type="region of interest" description="Disordered" evidence="3">
    <location>
        <begin position="219"/>
        <end position="269"/>
    </location>
</feature>
<dbReference type="SUPFAM" id="SSF57701">
    <property type="entry name" value="Zn2/Cys6 DNA-binding domain"/>
    <property type="match status" value="1"/>
</dbReference>
<dbReference type="GO" id="GO:0008270">
    <property type="term" value="F:zinc ion binding"/>
    <property type="evidence" value="ECO:0007669"/>
    <property type="project" value="InterPro"/>
</dbReference>
<evidence type="ECO:0000313" key="6">
    <source>
        <dbReference type="EMBL" id="AOW26552.1"/>
    </source>
</evidence>
<reference evidence="6 7" key="3">
    <citation type="journal article" date="2013" name="Genome Biol.">
        <title>Assembly of a phased diploid Candida albicans genome facilitates allele-specific measurements and provides a simple model for repeat and indel structure.</title>
        <authorList>
            <person name="Muzzey D."/>
            <person name="Schwartz K."/>
            <person name="Weissman J.S."/>
            <person name="Sherlock G."/>
        </authorList>
    </citation>
    <scope>NUCLEOTIDE SEQUENCE [LARGE SCALE GENOMIC DNA]</scope>
    <source>
        <strain evidence="7">SC5314 / ATCC MYA-2876</strain>
    </source>
</reference>
<dbReference type="GeneID" id="3634894"/>
<dbReference type="GO" id="GO:0000981">
    <property type="term" value="F:DNA-binding transcription factor activity, RNA polymerase II-specific"/>
    <property type="evidence" value="ECO:0007669"/>
    <property type="project" value="InterPro"/>
</dbReference>
<dbReference type="Proteomes" id="UP000000559">
    <property type="component" value="Chromosome 1"/>
</dbReference>
<dbReference type="Pfam" id="PF00172">
    <property type="entry name" value="Zn_clus"/>
    <property type="match status" value="1"/>
</dbReference>
<dbReference type="STRING" id="237561.A0A1D8PEI7"/>
<feature type="region of interest" description="Disordered" evidence="3">
    <location>
        <begin position="284"/>
        <end position="337"/>
    </location>
</feature>
<feature type="domain" description="Zn(2)-C6 fungal-type" evidence="4">
    <location>
        <begin position="27"/>
        <end position="57"/>
    </location>
</feature>
<dbReference type="CGD" id="CAL0000182884">
    <property type="gene designation" value="LYS143"/>
</dbReference>
<reference evidence="6 7" key="2">
    <citation type="journal article" date="2007" name="Genome Biol.">
        <title>Assembly of the Candida albicans genome into sixteen supercontigs aligned on the eight chromosomes.</title>
        <authorList>
            <person name="van het Hoog M."/>
            <person name="Rast T.J."/>
            <person name="Martchenko M."/>
            <person name="Grindle S."/>
            <person name="Dignard D."/>
            <person name="Hogues H."/>
            <person name="Cuomo C."/>
            <person name="Berriman M."/>
            <person name="Scherer S."/>
            <person name="Magee B.B."/>
            <person name="Whiteway M."/>
            <person name="Chibana H."/>
            <person name="Nantel A."/>
            <person name="Magee P.T."/>
        </authorList>
    </citation>
    <scope>GENOME REANNOTATION</scope>
    <source>
        <strain evidence="7">SC5314 / ATCC MYA-2876</strain>
    </source>
</reference>
<dbReference type="GO" id="GO:0000976">
    <property type="term" value="F:transcription cis-regulatory region binding"/>
    <property type="evidence" value="ECO:0000318"/>
    <property type="project" value="GO_Central"/>
</dbReference>
<feature type="compositionally biased region" description="Low complexity" evidence="3">
    <location>
        <begin position="157"/>
        <end position="171"/>
    </location>
</feature>
<gene>
    <name evidence="5 6" type="primary">LYS143</name>
    <name evidence="6" type="ordered locus">CAALFM_C109180WA</name>
    <name evidence="5" type="ordered locus">orf19.12240</name>
</gene>
<feature type="region of interest" description="Disordered" evidence="3">
    <location>
        <begin position="385"/>
        <end position="411"/>
    </location>
</feature>
<dbReference type="SMR" id="A0A1D8PEI7"/>
<evidence type="ECO:0000259" key="4">
    <source>
        <dbReference type="PROSITE" id="PS50048"/>
    </source>
</evidence>
<dbReference type="GO" id="GO:0045944">
    <property type="term" value="P:positive regulation of transcription by RNA polymerase II"/>
    <property type="evidence" value="ECO:0000318"/>
    <property type="project" value="GO_Central"/>
</dbReference>
<protein>
    <submittedName>
        <fullName evidence="6">Lys143p</fullName>
    </submittedName>
</protein>
<dbReference type="Gene3D" id="4.10.240.10">
    <property type="entry name" value="Zn(2)-C6 fungal-type DNA-binding domain"/>
    <property type="match status" value="1"/>
</dbReference>
<reference evidence="6 7" key="1">
    <citation type="journal article" date="2004" name="Proc. Natl. Acad. Sci. U.S.A.">
        <title>The diploid genome sequence of Candida albicans.</title>
        <authorList>
            <person name="Jones T."/>
            <person name="Federspiel N.A."/>
            <person name="Chibana H."/>
            <person name="Dungan J."/>
            <person name="Kalman S."/>
            <person name="Magee B.B."/>
            <person name="Newport G."/>
            <person name="Thorstenson Y.R."/>
            <person name="Agabian N."/>
            <person name="Magee P.T."/>
            <person name="Davis R.W."/>
            <person name="Scherer S."/>
        </authorList>
    </citation>
    <scope>NUCLEOTIDE SEQUENCE [LARGE SCALE GENOMIC DNA]</scope>
    <source>
        <strain evidence="7">SC5314 / ATCC MYA-2876</strain>
    </source>
</reference>
<dbReference type="InterPro" id="IPR036864">
    <property type="entry name" value="Zn2-C6_fun-type_DNA-bd_sf"/>
</dbReference>
<dbReference type="PROSITE" id="PS50048">
    <property type="entry name" value="ZN2_CY6_FUNGAL_2"/>
    <property type="match status" value="1"/>
</dbReference>
<dbReference type="eggNOG" id="ENOG502QW5G">
    <property type="taxonomic scope" value="Eukaryota"/>
</dbReference>
<dbReference type="OrthoDB" id="424974at2759"/>
<dbReference type="PANTHER" id="PTHR37534">
    <property type="entry name" value="TRANSCRIPTIONAL ACTIVATOR PROTEIN UGA3"/>
    <property type="match status" value="1"/>
</dbReference>
<dbReference type="PANTHER" id="PTHR37534:SF49">
    <property type="entry name" value="LYSINE BIOSYNTHESIS REGULATORY PROTEIN LYS14"/>
    <property type="match status" value="1"/>
</dbReference>
<dbReference type="KEGG" id="cal:CAALFM_C109180WA"/>
<sequence length="876" mass="99225">MASNISQDRSSPSVAFVSQKRIYSKHGCKECKRRKIKCDEGKPSCWQCIRLRKDCSYPKPGEKVLRISRKKQREQLIRQEEAQNHSLLLQQQYRFEQPHSIITTHAPSISSNSSQDSYRDTRSPNPIANSAPMYQQQHLPQNHYQPQFQPPPPPPQQQQYPSHQPLVHQQPQPVPPPPPAQQLSPSHQQYQMAPPSISYYPNPPSYMQYPAHIIQAGPHTLPQNVVPNHPNPPPPPPPPPIVPQQPPQPYPQNNHSVVLPPPQAAKLPIAPLPDHLNKRLQNPAAAPSLKARNSRNDSTNSIPNLLNDTNVLSDSNTISGAGNTPQTPPQQNSNNNIHIEHSQFSNDDIVEYYNQNDLEVLATDLNNIVSEIMFDFNFVKDKNPPLESEDGSLRTATSTNGSPPPLETAPSSHHNVPIDFIHFKKESDRTYFETFYNEFAQIILPFPSFDKHNKCYFNPARDIILRSAAKVKYLLAAVLANGARQQFNKTKSEEDEQAYCFYLSRCLELLGPAIANDDKELASNIENVLLTVLLLTAGNASNLRQDWRSHLKGAKDLLVKNSPKSTTKRKHSKVFIFCKIWFVTIEVLAGISSQKGGTLQTEQEIDELINSGDEYEQQVLKELGIILDNGFNIMGGYQHECYNYFGKLIKILNQDRNGKLNPQESFEYIKLFVDLERQRNLQFVDKRGSWVTSSNSEDNNNDAIDEKHINSLLVERVPTTDNKSQVISWMDVSHQAYTMALMITVLEKCFRENYSNPQIQLLSDSIIQFVDYLYHHDVQNSLPKHKIESALMMLQWPLLVAGRNIASNGTADNNGNTPETIQHKKDVVIKFFEASSKVGSGGALIASKIIQKIWNKRDNIEESDNDDNENEDLLSY</sequence>
<feature type="compositionally biased region" description="Polar residues" evidence="3">
    <location>
        <begin position="123"/>
        <end position="139"/>
    </location>
</feature>
<feature type="region of interest" description="Disordered" evidence="3">
    <location>
        <begin position="102"/>
        <end position="197"/>
    </location>
</feature>
<dbReference type="EMBL" id="CP017623">
    <property type="protein sequence ID" value="AOW26552.1"/>
    <property type="molecule type" value="Genomic_DNA"/>
</dbReference>
<evidence type="ECO:0000256" key="1">
    <source>
        <dbReference type="ARBA" id="ARBA00004123"/>
    </source>
</evidence>
<comment type="subcellular location">
    <subcellularLocation>
        <location evidence="1">Nucleus</location>
    </subcellularLocation>
</comment>
<dbReference type="InParanoid" id="A0A1D8PEI7"/>
<evidence type="ECO:0000256" key="3">
    <source>
        <dbReference type="SAM" id="MobiDB-lite"/>
    </source>
</evidence>
<evidence type="ECO:0000256" key="2">
    <source>
        <dbReference type="ARBA" id="ARBA00023242"/>
    </source>
</evidence>
<dbReference type="FunCoup" id="A0A1D8PEI7">
    <property type="interactions" value="67"/>
</dbReference>
<name>A0A1D8PEI7_CANAL</name>
<dbReference type="AlphaFoldDB" id="A0A1D8PEI7"/>
<keyword evidence="2" id="KW-0539">Nucleus</keyword>
<dbReference type="SMART" id="SM00066">
    <property type="entry name" value="GAL4"/>
    <property type="match status" value="1"/>
</dbReference>
<dbReference type="GO" id="GO:0003700">
    <property type="term" value="F:DNA-binding transcription factor activity"/>
    <property type="evidence" value="ECO:0000318"/>
    <property type="project" value="GO_Central"/>
</dbReference>
<evidence type="ECO:0000313" key="5">
    <source>
        <dbReference type="CGD" id="CAL0000182884"/>
    </source>
</evidence>
<feature type="compositionally biased region" description="Pro residues" evidence="3">
    <location>
        <begin position="229"/>
        <end position="250"/>
    </location>
</feature>
<dbReference type="CDD" id="cd00067">
    <property type="entry name" value="GAL4"/>
    <property type="match status" value="1"/>
</dbReference>
<dbReference type="GO" id="GO:0005634">
    <property type="term" value="C:nucleus"/>
    <property type="evidence" value="ECO:0000318"/>
    <property type="project" value="GO_Central"/>
</dbReference>